<dbReference type="PANTHER" id="PTHR30146:SF95">
    <property type="entry name" value="RIBOSE OPERON REPRESSOR"/>
    <property type="match status" value="1"/>
</dbReference>
<evidence type="ECO:0000256" key="2">
    <source>
        <dbReference type="ARBA" id="ARBA00023015"/>
    </source>
</evidence>
<dbReference type="Proteomes" id="UP000198728">
    <property type="component" value="Unassembled WGS sequence"/>
</dbReference>
<dbReference type="Gene3D" id="1.10.260.40">
    <property type="entry name" value="lambda repressor-like DNA-binding domains"/>
    <property type="match status" value="1"/>
</dbReference>
<dbReference type="SUPFAM" id="SSF47413">
    <property type="entry name" value="lambda repressor-like DNA-binding domains"/>
    <property type="match status" value="1"/>
</dbReference>
<dbReference type="CDD" id="cd06278">
    <property type="entry name" value="PBP1_LacI-like"/>
    <property type="match status" value="1"/>
</dbReference>
<dbReference type="OrthoDB" id="8433438at2"/>
<evidence type="ECO:0000313" key="6">
    <source>
        <dbReference type="EMBL" id="SFC87735.1"/>
    </source>
</evidence>
<dbReference type="GO" id="GO:0003700">
    <property type="term" value="F:DNA-binding transcription factor activity"/>
    <property type="evidence" value="ECO:0007669"/>
    <property type="project" value="TreeGrafter"/>
</dbReference>
<evidence type="ECO:0000256" key="1">
    <source>
        <dbReference type="ARBA" id="ARBA00022491"/>
    </source>
</evidence>
<dbReference type="InterPro" id="IPR010982">
    <property type="entry name" value="Lambda_DNA-bd_dom_sf"/>
</dbReference>
<dbReference type="PROSITE" id="PS50932">
    <property type="entry name" value="HTH_LACI_2"/>
    <property type="match status" value="1"/>
</dbReference>
<dbReference type="PANTHER" id="PTHR30146">
    <property type="entry name" value="LACI-RELATED TRANSCRIPTIONAL REPRESSOR"/>
    <property type="match status" value="1"/>
</dbReference>
<dbReference type="RefSeq" id="WP_093361732.1">
    <property type="nucleotide sequence ID" value="NZ_FOLG01000010.1"/>
</dbReference>
<accession>A0A1I1MRD3</accession>
<dbReference type="InterPro" id="IPR046335">
    <property type="entry name" value="LacI/GalR-like_sensor"/>
</dbReference>
<evidence type="ECO:0000256" key="4">
    <source>
        <dbReference type="ARBA" id="ARBA00023163"/>
    </source>
</evidence>
<dbReference type="SUPFAM" id="SSF53822">
    <property type="entry name" value="Periplasmic binding protein-like I"/>
    <property type="match status" value="1"/>
</dbReference>
<dbReference type="Gene3D" id="3.40.50.2300">
    <property type="match status" value="2"/>
</dbReference>
<dbReference type="Pfam" id="PF13377">
    <property type="entry name" value="Peripla_BP_3"/>
    <property type="match status" value="1"/>
</dbReference>
<keyword evidence="4" id="KW-0804">Transcription</keyword>
<dbReference type="GO" id="GO:0000976">
    <property type="term" value="F:transcription cis-regulatory region binding"/>
    <property type="evidence" value="ECO:0007669"/>
    <property type="project" value="TreeGrafter"/>
</dbReference>
<protein>
    <submittedName>
        <fullName evidence="6">Transcriptional regulator, LacI family</fullName>
    </submittedName>
</protein>
<feature type="domain" description="HTH lacI-type" evidence="5">
    <location>
        <begin position="6"/>
        <end position="60"/>
    </location>
</feature>
<gene>
    <name evidence="6" type="ORF">SAMN04488094_110163</name>
</gene>
<dbReference type="AlphaFoldDB" id="A0A1I1MRD3"/>
<dbReference type="Pfam" id="PF00356">
    <property type="entry name" value="LacI"/>
    <property type="match status" value="1"/>
</dbReference>
<evidence type="ECO:0000259" key="5">
    <source>
        <dbReference type="PROSITE" id="PS50932"/>
    </source>
</evidence>
<keyword evidence="7" id="KW-1185">Reference proteome</keyword>
<evidence type="ECO:0000313" key="7">
    <source>
        <dbReference type="Proteomes" id="UP000198728"/>
    </source>
</evidence>
<proteinExistence type="predicted"/>
<dbReference type="STRING" id="441112.SAMN04488094_110163"/>
<reference evidence="6 7" key="1">
    <citation type="submission" date="2016-10" db="EMBL/GenBank/DDBJ databases">
        <authorList>
            <person name="de Groot N.N."/>
        </authorList>
    </citation>
    <scope>NUCLEOTIDE SEQUENCE [LARGE SCALE GENOMIC DNA]</scope>
    <source>
        <strain evidence="6 7">DSM 19548</strain>
    </source>
</reference>
<sequence>MRKRYASSTDVARLAGVSQSTVSRTFRGDSRVSPEARNKVMEAAQKLEYRPNLLPRIMLTQQSRLVALVVGKMHNPFYARVLERFTKRLQEMKCQVMLAHVDSDDALDAVVPRLSGYRVDAVVSALSVLTEAAADQLIELGVPVISFNTHMRKKGLYTISSDNAPAGREVARHLIAQGAQRLAYLGGPEFNPANVDRRTGFVEEARAHGFEPVLSNDEFSFEGGARQAVRVFAGPNPPDAAFCGDDLIAIGALDALWHSGRPLADPLRIVGFDDIPQAAWAPYQLSSIQQDEEVMIDHALRILDDWYAEAEMPEYLNLLVPGKMVIRRSSVSGIQFPGSHC</sequence>
<dbReference type="InterPro" id="IPR028082">
    <property type="entry name" value="Peripla_BP_I"/>
</dbReference>
<dbReference type="EMBL" id="FOLG01000010">
    <property type="protein sequence ID" value="SFC87735.1"/>
    <property type="molecule type" value="Genomic_DNA"/>
</dbReference>
<name>A0A1I1MRD3_9RHOB</name>
<keyword evidence="2" id="KW-0805">Transcription regulation</keyword>
<dbReference type="SMART" id="SM00354">
    <property type="entry name" value="HTH_LACI"/>
    <property type="match status" value="1"/>
</dbReference>
<dbReference type="CDD" id="cd01392">
    <property type="entry name" value="HTH_LacI"/>
    <property type="match status" value="1"/>
</dbReference>
<keyword evidence="1" id="KW-0678">Repressor</keyword>
<evidence type="ECO:0000256" key="3">
    <source>
        <dbReference type="ARBA" id="ARBA00023125"/>
    </source>
</evidence>
<dbReference type="InterPro" id="IPR000843">
    <property type="entry name" value="HTH_LacI"/>
</dbReference>
<organism evidence="6 7">
    <name type="scientific">Tropicimonas isoalkanivorans</name>
    <dbReference type="NCBI Taxonomy" id="441112"/>
    <lineage>
        <taxon>Bacteria</taxon>
        <taxon>Pseudomonadati</taxon>
        <taxon>Pseudomonadota</taxon>
        <taxon>Alphaproteobacteria</taxon>
        <taxon>Rhodobacterales</taxon>
        <taxon>Roseobacteraceae</taxon>
        <taxon>Tropicimonas</taxon>
    </lineage>
</organism>
<keyword evidence="3" id="KW-0238">DNA-binding</keyword>